<protein>
    <submittedName>
        <fullName evidence="1">Uncharacterized protein</fullName>
    </submittedName>
</protein>
<comment type="caution">
    <text evidence="1">The sequence shown here is derived from an EMBL/GenBank/DDBJ whole genome shotgun (WGS) entry which is preliminary data.</text>
</comment>
<keyword evidence="2" id="KW-1185">Reference proteome</keyword>
<sequence>NKYDRHMQWRTGLGVSLPFGKWALCAPDEIVIPNLPSSQKKFYISVQTSSVEDAIAKAASHQIHNVPIMDML</sequence>
<organism evidence="1 2">
    <name type="scientific">Timema podura</name>
    <name type="common">Walking stick</name>
    <dbReference type="NCBI Taxonomy" id="61482"/>
    <lineage>
        <taxon>Eukaryota</taxon>
        <taxon>Metazoa</taxon>
        <taxon>Ecdysozoa</taxon>
        <taxon>Arthropoda</taxon>
        <taxon>Hexapoda</taxon>
        <taxon>Insecta</taxon>
        <taxon>Pterygota</taxon>
        <taxon>Neoptera</taxon>
        <taxon>Polyneoptera</taxon>
        <taxon>Phasmatodea</taxon>
        <taxon>Timematodea</taxon>
        <taxon>Timematoidea</taxon>
        <taxon>Timematidae</taxon>
        <taxon>Timema</taxon>
    </lineage>
</organism>
<evidence type="ECO:0000313" key="2">
    <source>
        <dbReference type="Proteomes" id="UP001153148"/>
    </source>
</evidence>
<gene>
    <name evidence="1" type="ORF">TPAB3V08_LOCUS4679</name>
</gene>
<proteinExistence type="predicted"/>
<name>A0ABN7NS84_TIMPD</name>
<dbReference type="Proteomes" id="UP001153148">
    <property type="component" value="Unassembled WGS sequence"/>
</dbReference>
<dbReference type="EMBL" id="CAJPIN010005876">
    <property type="protein sequence ID" value="CAG2057702.1"/>
    <property type="molecule type" value="Genomic_DNA"/>
</dbReference>
<feature type="non-terminal residue" evidence="1">
    <location>
        <position position="1"/>
    </location>
</feature>
<evidence type="ECO:0000313" key="1">
    <source>
        <dbReference type="EMBL" id="CAG2057702.1"/>
    </source>
</evidence>
<accession>A0ABN7NS84</accession>
<reference evidence="1" key="1">
    <citation type="submission" date="2021-03" db="EMBL/GenBank/DDBJ databases">
        <authorList>
            <person name="Tran Van P."/>
        </authorList>
    </citation>
    <scope>NUCLEOTIDE SEQUENCE</scope>
</reference>